<dbReference type="EMBL" id="JBBNAG010000001">
    <property type="protein sequence ID" value="KAK9166821.1"/>
    <property type="molecule type" value="Genomic_DNA"/>
</dbReference>
<organism evidence="1 2">
    <name type="scientific">Stephania cephalantha</name>
    <dbReference type="NCBI Taxonomy" id="152367"/>
    <lineage>
        <taxon>Eukaryota</taxon>
        <taxon>Viridiplantae</taxon>
        <taxon>Streptophyta</taxon>
        <taxon>Embryophyta</taxon>
        <taxon>Tracheophyta</taxon>
        <taxon>Spermatophyta</taxon>
        <taxon>Magnoliopsida</taxon>
        <taxon>Ranunculales</taxon>
        <taxon>Menispermaceae</taxon>
        <taxon>Menispermoideae</taxon>
        <taxon>Cissampelideae</taxon>
        <taxon>Stephania</taxon>
    </lineage>
</organism>
<gene>
    <name evidence="1" type="ORF">Scep_002012</name>
</gene>
<dbReference type="AlphaFoldDB" id="A0AAP0L9B4"/>
<protein>
    <submittedName>
        <fullName evidence="1">Uncharacterized protein</fullName>
    </submittedName>
</protein>
<keyword evidence="2" id="KW-1185">Reference proteome</keyword>
<name>A0AAP0L9B4_9MAGN</name>
<proteinExistence type="predicted"/>
<evidence type="ECO:0000313" key="1">
    <source>
        <dbReference type="EMBL" id="KAK9166821.1"/>
    </source>
</evidence>
<sequence length="53" mass="6228">MGTFGLRQCWIEKSICAFLNAFIDSFGSTFTNNIRLHKNWRYASACDEWFRSS</sequence>
<evidence type="ECO:0000313" key="2">
    <source>
        <dbReference type="Proteomes" id="UP001419268"/>
    </source>
</evidence>
<dbReference type="Proteomes" id="UP001419268">
    <property type="component" value="Unassembled WGS sequence"/>
</dbReference>
<accession>A0AAP0L9B4</accession>
<reference evidence="1 2" key="1">
    <citation type="submission" date="2024-01" db="EMBL/GenBank/DDBJ databases">
        <title>Genome assemblies of Stephania.</title>
        <authorList>
            <person name="Yang L."/>
        </authorList>
    </citation>
    <scope>NUCLEOTIDE SEQUENCE [LARGE SCALE GENOMIC DNA]</scope>
    <source>
        <strain evidence="1">JXDWG</strain>
        <tissue evidence="1">Leaf</tissue>
    </source>
</reference>
<comment type="caution">
    <text evidence="1">The sequence shown here is derived from an EMBL/GenBank/DDBJ whole genome shotgun (WGS) entry which is preliminary data.</text>
</comment>